<sequence length="110" mass="12134">MKSTKDVIAELTRAARDVHMLTEGEKLRLVSRAYVAIKEGWELLGQPNRLSESAETMDIIRAGGMPVYLYDDEMRAILQEAVKVIRQIEAAMEAKNTPAPTSGEDGNQGS</sequence>
<dbReference type="RefSeq" id="WP_034798100.1">
    <property type="nucleotide sequence ID" value="NZ_CAXURO020000003.1"/>
</dbReference>
<evidence type="ECO:0000313" key="3">
    <source>
        <dbReference type="Proteomes" id="UP001055460"/>
    </source>
</evidence>
<geneLocation type="plasmid" evidence="2 4">
    <name>unnamedB</name>
</geneLocation>
<protein>
    <submittedName>
        <fullName evidence="1">Uncharacterized protein</fullName>
    </submittedName>
</protein>
<gene>
    <name evidence="1" type="ORF">NE863_30975</name>
    <name evidence="2" type="ORF">P4B07_31935</name>
</gene>
<accession>A0A9Q9DE11</accession>
<dbReference type="AlphaFoldDB" id="A0A9Q9DE11"/>
<name>A0A9Q9DE11_ENSAD</name>
<dbReference type="Proteomes" id="UP001214094">
    <property type="component" value="Plasmid unnamedB"/>
</dbReference>
<evidence type="ECO:0000313" key="4">
    <source>
        <dbReference type="Proteomes" id="UP001214094"/>
    </source>
</evidence>
<dbReference type="GeneID" id="29522867"/>
<proteinExistence type="predicted"/>
<evidence type="ECO:0000313" key="2">
    <source>
        <dbReference type="EMBL" id="WFP94422.1"/>
    </source>
</evidence>
<keyword evidence="1" id="KW-0614">Plasmid</keyword>
<organism evidence="1 3">
    <name type="scientific">Ensifer adhaerens</name>
    <name type="common">Sinorhizobium morelense</name>
    <dbReference type="NCBI Taxonomy" id="106592"/>
    <lineage>
        <taxon>Bacteria</taxon>
        <taxon>Pseudomonadati</taxon>
        <taxon>Pseudomonadota</taxon>
        <taxon>Alphaproteobacteria</taxon>
        <taxon>Hyphomicrobiales</taxon>
        <taxon>Rhizobiaceae</taxon>
        <taxon>Sinorhizobium/Ensifer group</taxon>
        <taxon>Ensifer</taxon>
    </lineage>
</organism>
<dbReference type="EMBL" id="CP121310">
    <property type="protein sequence ID" value="WFP94422.1"/>
    <property type="molecule type" value="Genomic_DNA"/>
</dbReference>
<dbReference type="KEGG" id="eah:FA04_31470"/>
<dbReference type="EMBL" id="CP098809">
    <property type="protein sequence ID" value="USJ28268.1"/>
    <property type="molecule type" value="Genomic_DNA"/>
</dbReference>
<reference evidence="1" key="1">
    <citation type="submission" date="2022-06" db="EMBL/GenBank/DDBJ databases">
        <title>Physiological and biochemical characterization and genomic elucidation of a strain of the genus Ensifer adhaerens M8 that combines arsenic oxidation and chromium reduction.</title>
        <authorList>
            <person name="Li X."/>
            <person name="Yu c."/>
        </authorList>
    </citation>
    <scope>NUCLEOTIDE SEQUENCE</scope>
    <source>
        <strain evidence="1">M8</strain>
        <plasmid evidence="1">pB</plasmid>
    </source>
</reference>
<keyword evidence="4" id="KW-1185">Reference proteome</keyword>
<dbReference type="Proteomes" id="UP001055460">
    <property type="component" value="Plasmid pB"/>
</dbReference>
<reference evidence="2 4" key="2">
    <citation type="submission" date="2023-03" db="EMBL/GenBank/DDBJ databases">
        <title>Comparative genome and transcriptome analysis combination mining strategies for increasing vitamin B12 production of Ensifer adhaerens strain.</title>
        <authorList>
            <person name="Yongheng L."/>
        </authorList>
    </citation>
    <scope>NUCLEOTIDE SEQUENCE [LARGE SCALE GENOMIC DNA]</scope>
    <source>
        <strain evidence="2 4">Casida A-T305</strain>
        <plasmid evidence="2 4">unnamedB</plasmid>
    </source>
</reference>
<evidence type="ECO:0000313" key="1">
    <source>
        <dbReference type="EMBL" id="USJ28268.1"/>
    </source>
</evidence>
<geneLocation type="plasmid" evidence="1 3">
    <name>pB</name>
</geneLocation>